<accession>F8KUC3</accession>
<sequence>MWIDIPFVGASKRFMSANVQAAQKVLEEVYTPEQEQALKEFANHFGGGVKLNAQPTGLNNRMKAQFGEDSKIYKAYQSVEDIFRLTKQTEQQEAFIRAIRADESGTLLAFLIEAGNSSPKAHNTLKGILNKTTQNLEEQLQQLHLKPTDIKAIFEDLEKGTKESYADVTERIIPQVLGDLKTTLNPNQAKQIRQEFINQGLDLETQSFLKQIEHNIYNKEGVTFTQLNNALKTLNSHYKAVANPTLKDHIRKLSDNIIRNDIQEGISQLFKQLPQGLGSKYQELFNTALKDYATMKETLKIIDKGSLKLRDVARSEQRALDALIKYTQGQGAEGLDNLSRITKGLSPANREVLELNMLNRLFANSLEQLEGLKVFDSQAFFKHLDSLKAGTFKSQAAKDFIEIASAFNKLFNQDAKLAKALKSTTGEHVGSSIATSVWGAVQYQITKFAFALMVRTMPHIPFFKGI</sequence>
<dbReference type="HOGENOM" id="CLU_586323_0_0_7"/>
<keyword evidence="2" id="KW-1185">Reference proteome</keyword>
<proteinExistence type="predicted"/>
<dbReference type="KEGG" id="hbi:HBZC1_14910"/>
<organism evidence="1 2">
    <name type="scientific">Helicobacter bizzozeronii (strain CIII-1)</name>
    <dbReference type="NCBI Taxonomy" id="1002804"/>
    <lineage>
        <taxon>Bacteria</taxon>
        <taxon>Pseudomonadati</taxon>
        <taxon>Campylobacterota</taxon>
        <taxon>Epsilonproteobacteria</taxon>
        <taxon>Campylobacterales</taxon>
        <taxon>Helicobacteraceae</taxon>
        <taxon>Helicobacter</taxon>
    </lineage>
</organism>
<gene>
    <name evidence="1" type="ordered locus">HBZC1_14910</name>
</gene>
<dbReference type="STRING" id="1002804.HBZC1_14910"/>
<dbReference type="EMBL" id="FR871757">
    <property type="protein sequence ID" value="CCB80477.1"/>
    <property type="molecule type" value="Genomic_DNA"/>
</dbReference>
<dbReference type="Proteomes" id="UP000008387">
    <property type="component" value="Chromosome"/>
</dbReference>
<evidence type="ECO:0000313" key="2">
    <source>
        <dbReference type="Proteomes" id="UP000008387"/>
    </source>
</evidence>
<protein>
    <submittedName>
        <fullName evidence="1">Uncharacterized protein</fullName>
    </submittedName>
</protein>
<name>F8KUC3_HELBC</name>
<dbReference type="AlphaFoldDB" id="F8KUC3"/>
<evidence type="ECO:0000313" key="1">
    <source>
        <dbReference type="EMBL" id="CCB80477.1"/>
    </source>
</evidence>
<reference evidence="1 2" key="1">
    <citation type="journal article" date="2011" name="J. Bacteriol.">
        <title>Genome sequence of Helicobacter bizzozeronii strain CIII-1, an isolate from human gastric mucosa.</title>
        <authorList>
            <person name="Schott T."/>
            <person name="Rossi M."/>
            <person name="Hanninen M.L."/>
        </authorList>
    </citation>
    <scope>NUCLEOTIDE SEQUENCE [LARGE SCALE GENOMIC DNA]</scope>
    <source>
        <strain evidence="1 2">CIII-1</strain>
    </source>
</reference>
<dbReference type="eggNOG" id="ENOG5031N5V">
    <property type="taxonomic scope" value="Bacteria"/>
</dbReference>